<keyword evidence="8" id="KW-1185">Reference proteome</keyword>
<sequence>MEKRDRYIAAIGEIVVEIMASERGDGFTEAQPFVGPFASGAPAIFIHQAALLGQACGIASCVGDDDFGRMNLDRLRISGVDVRAVAISRTRPTGSAFVRYAADGSRQFIFNIAHSACGEIAESEPLHAMVDRTDHLHVMGSSLFSESLAALTLDGISRVKARGGTVSFDPNVRPEAIADGFLHHSLPAILSQTDVFLPSGDELFIAHPGSREREALDALFDNGVTVVVHKRGSAGARYHDRALTIDQSAFPVDETDPTGAGDSFGATFLTYWLRGYAPKACLQMAAAAGAIAVTKQGPMEGAASANEIEALAKTTGALT</sequence>
<name>A0A506UC71_9HYPH</name>
<dbReference type="PANTHER" id="PTHR43085">
    <property type="entry name" value="HEXOKINASE FAMILY MEMBER"/>
    <property type="match status" value="1"/>
</dbReference>
<keyword evidence="4 7" id="KW-0418">Kinase</keyword>
<keyword evidence="2" id="KW-0808">Transferase</keyword>
<dbReference type="InterPro" id="IPR029056">
    <property type="entry name" value="Ribokinase-like"/>
</dbReference>
<dbReference type="SUPFAM" id="SSF53613">
    <property type="entry name" value="Ribokinase-like"/>
    <property type="match status" value="1"/>
</dbReference>
<evidence type="ECO:0000259" key="6">
    <source>
        <dbReference type="Pfam" id="PF00294"/>
    </source>
</evidence>
<dbReference type="AlphaFoldDB" id="A0A506UC71"/>
<comment type="caution">
    <text evidence="7">The sequence shown here is derived from an EMBL/GenBank/DDBJ whole genome shotgun (WGS) entry which is preliminary data.</text>
</comment>
<evidence type="ECO:0000256" key="2">
    <source>
        <dbReference type="ARBA" id="ARBA00022679"/>
    </source>
</evidence>
<dbReference type="OrthoDB" id="9776822at2"/>
<dbReference type="GO" id="GO:0016301">
    <property type="term" value="F:kinase activity"/>
    <property type="evidence" value="ECO:0007669"/>
    <property type="project" value="UniProtKB-KW"/>
</dbReference>
<dbReference type="Pfam" id="PF00294">
    <property type="entry name" value="PfkB"/>
    <property type="match status" value="1"/>
</dbReference>
<keyword evidence="3" id="KW-0547">Nucleotide-binding</keyword>
<comment type="similarity">
    <text evidence="1">Belongs to the carbohydrate kinase PfkB family.</text>
</comment>
<evidence type="ECO:0000256" key="4">
    <source>
        <dbReference type="ARBA" id="ARBA00022777"/>
    </source>
</evidence>
<dbReference type="InterPro" id="IPR011611">
    <property type="entry name" value="PfkB_dom"/>
</dbReference>
<feature type="domain" description="Carbohydrate kinase PfkB" evidence="6">
    <location>
        <begin position="7"/>
        <end position="300"/>
    </location>
</feature>
<proteinExistence type="inferred from homology"/>
<protein>
    <submittedName>
        <fullName evidence="7">Sugar kinase</fullName>
    </submittedName>
</protein>
<dbReference type="InterPro" id="IPR050306">
    <property type="entry name" value="PfkB_Carbo_kinase"/>
</dbReference>
<accession>A0A506UC71</accession>
<dbReference type="Proteomes" id="UP000320314">
    <property type="component" value="Unassembled WGS sequence"/>
</dbReference>
<dbReference type="Gene3D" id="3.40.1190.20">
    <property type="match status" value="1"/>
</dbReference>
<evidence type="ECO:0000313" key="8">
    <source>
        <dbReference type="Proteomes" id="UP000320314"/>
    </source>
</evidence>
<evidence type="ECO:0000256" key="5">
    <source>
        <dbReference type="ARBA" id="ARBA00022840"/>
    </source>
</evidence>
<dbReference type="RefSeq" id="WP_141166110.1">
    <property type="nucleotide sequence ID" value="NZ_VHLH01000007.1"/>
</dbReference>
<organism evidence="7 8">
    <name type="scientific">Pararhizobium mangrovi</name>
    <dbReference type="NCBI Taxonomy" id="2590452"/>
    <lineage>
        <taxon>Bacteria</taxon>
        <taxon>Pseudomonadati</taxon>
        <taxon>Pseudomonadota</taxon>
        <taxon>Alphaproteobacteria</taxon>
        <taxon>Hyphomicrobiales</taxon>
        <taxon>Rhizobiaceae</taxon>
        <taxon>Rhizobium/Agrobacterium group</taxon>
        <taxon>Pararhizobium</taxon>
    </lineage>
</organism>
<dbReference type="CDD" id="cd01166">
    <property type="entry name" value="KdgK"/>
    <property type="match status" value="1"/>
</dbReference>
<keyword evidence="5" id="KW-0067">ATP-binding</keyword>
<reference evidence="7 8" key="1">
    <citation type="submission" date="2019-06" db="EMBL/GenBank/DDBJ databases">
        <authorList>
            <person name="Li M."/>
        </authorList>
    </citation>
    <scope>NUCLEOTIDE SEQUENCE [LARGE SCALE GENOMIC DNA]</scope>
    <source>
        <strain evidence="7 8">BGMRC6574</strain>
    </source>
</reference>
<dbReference type="GO" id="GO:0005524">
    <property type="term" value="F:ATP binding"/>
    <property type="evidence" value="ECO:0007669"/>
    <property type="project" value="UniProtKB-KW"/>
</dbReference>
<gene>
    <name evidence="7" type="ORF">FJU11_05895</name>
</gene>
<evidence type="ECO:0000313" key="7">
    <source>
        <dbReference type="EMBL" id="TPW30259.1"/>
    </source>
</evidence>
<evidence type="ECO:0000256" key="3">
    <source>
        <dbReference type="ARBA" id="ARBA00022741"/>
    </source>
</evidence>
<dbReference type="PANTHER" id="PTHR43085:SF1">
    <property type="entry name" value="PSEUDOURIDINE KINASE-RELATED"/>
    <property type="match status" value="1"/>
</dbReference>
<evidence type="ECO:0000256" key="1">
    <source>
        <dbReference type="ARBA" id="ARBA00010688"/>
    </source>
</evidence>
<dbReference type="EMBL" id="VHLH01000007">
    <property type="protein sequence ID" value="TPW30259.1"/>
    <property type="molecule type" value="Genomic_DNA"/>
</dbReference>